<keyword evidence="1" id="KW-0812">Transmembrane</keyword>
<feature type="transmembrane region" description="Helical" evidence="1">
    <location>
        <begin position="30"/>
        <end position="50"/>
    </location>
</feature>
<proteinExistence type="predicted"/>
<keyword evidence="1" id="KW-1133">Transmembrane helix</keyword>
<accession>A0A6I5RRW9</accession>
<dbReference type="EMBL" id="JAAHBT010000173">
    <property type="protein sequence ID" value="NES10872.1"/>
    <property type="molecule type" value="Genomic_DNA"/>
</dbReference>
<dbReference type="AlphaFoldDB" id="A0A6I5RRW9"/>
<evidence type="ECO:0000256" key="1">
    <source>
        <dbReference type="SAM" id="Phobius"/>
    </source>
</evidence>
<feature type="transmembrane region" description="Helical" evidence="1">
    <location>
        <begin position="71"/>
        <end position="91"/>
    </location>
</feature>
<gene>
    <name evidence="2" type="ORF">G3O07_15825</name>
</gene>
<reference evidence="2 3" key="1">
    <citation type="submission" date="2020-02" db="EMBL/GenBank/DDBJ databases">
        <title>Broccoli isolated Pseudomonas sp.</title>
        <authorList>
            <person name="Fujikawa T."/>
            <person name="Sawada H."/>
        </authorList>
    </citation>
    <scope>NUCLEOTIDE SEQUENCE [LARGE SCALE GENOMIC DNA]</scope>
    <source>
        <strain evidence="2 3">JCM 32154</strain>
    </source>
</reference>
<name>A0A6I5RRW9_9PSED</name>
<keyword evidence="3" id="KW-1185">Reference proteome</keyword>
<organism evidence="2 3">
    <name type="scientific">Pseudomonas laurentiana</name>
    <dbReference type="NCBI Taxonomy" id="2364649"/>
    <lineage>
        <taxon>Bacteria</taxon>
        <taxon>Pseudomonadati</taxon>
        <taxon>Pseudomonadota</taxon>
        <taxon>Gammaproteobacteria</taxon>
        <taxon>Pseudomonadales</taxon>
        <taxon>Pseudomonadaceae</taxon>
        <taxon>Pseudomonas</taxon>
    </lineage>
</organism>
<sequence length="95" mass="11066">MAWLFFVLAGFGVALAYVLRAYFSGDNLKFGHFIGCLAFNVFFVMYYMRFIEQDHLLFFGYYPSLRNDYPAIDWIAIVALLLHCFASPVQWSAKK</sequence>
<dbReference type="RefSeq" id="WP_163937652.1">
    <property type="nucleotide sequence ID" value="NZ_BMQU01000055.1"/>
</dbReference>
<protein>
    <submittedName>
        <fullName evidence="2">Uncharacterized protein</fullName>
    </submittedName>
</protein>
<evidence type="ECO:0000313" key="2">
    <source>
        <dbReference type="EMBL" id="NES10872.1"/>
    </source>
</evidence>
<keyword evidence="1" id="KW-0472">Membrane</keyword>
<evidence type="ECO:0000313" key="3">
    <source>
        <dbReference type="Proteomes" id="UP000471751"/>
    </source>
</evidence>
<dbReference type="Proteomes" id="UP000471751">
    <property type="component" value="Unassembled WGS sequence"/>
</dbReference>
<comment type="caution">
    <text evidence="2">The sequence shown here is derived from an EMBL/GenBank/DDBJ whole genome shotgun (WGS) entry which is preliminary data.</text>
</comment>